<dbReference type="GO" id="GO:0009399">
    <property type="term" value="P:nitrogen fixation"/>
    <property type="evidence" value="ECO:0007669"/>
    <property type="project" value="InterPro"/>
</dbReference>
<dbReference type="GO" id="GO:0030151">
    <property type="term" value="F:molybdenum ion binding"/>
    <property type="evidence" value="ECO:0007669"/>
    <property type="project" value="InterPro"/>
</dbReference>
<protein>
    <submittedName>
        <fullName evidence="1">Putative nitrogen fixation protein nifQ</fullName>
    </submittedName>
</protein>
<dbReference type="AlphaFoldDB" id="A0A0D6B613"/>
<evidence type="ECO:0000313" key="2">
    <source>
        <dbReference type="Proteomes" id="UP000064912"/>
    </source>
</evidence>
<dbReference type="KEGG" id="rsu:NHU_03362"/>
<dbReference type="PATRIC" id="fig|35806.4.peg.3452"/>
<reference evidence="1 2" key="1">
    <citation type="submission" date="2015-02" db="EMBL/GenBank/DDBJ databases">
        <title>Genome sequene of Rhodovulum sulfidophilum DSM 2351.</title>
        <authorList>
            <person name="Nagao N."/>
        </authorList>
    </citation>
    <scope>NUCLEOTIDE SEQUENCE [LARGE SCALE GENOMIC DNA]</scope>
    <source>
        <strain evidence="1 2">DSM 2351</strain>
    </source>
</reference>
<evidence type="ECO:0000313" key="1">
    <source>
        <dbReference type="EMBL" id="BAQ70496.1"/>
    </source>
</evidence>
<dbReference type="InterPro" id="IPR006975">
    <property type="entry name" value="NifQ"/>
</dbReference>
<sequence length="209" mass="22359">MTADDAYAGLMAAAARSGHDVADLHAVASILALALSEAASPEELPAHCGLDAGALTELIGALFPAAPPEFRRGRGAAPRGIEEDSVRTLLLAHSGGTALARPLAAMIARRAMEPDHLWQDLGLRNRHELSAMLTRHFGPLAAKNTANMKWKRFFYRLICEDEGFVLCATPVCTDCADFDMCFGEESGEARLARAGRAVPRAPAQVLKIR</sequence>
<accession>A0A0D6B613</accession>
<dbReference type="Proteomes" id="UP000064912">
    <property type="component" value="Chromosome"/>
</dbReference>
<proteinExistence type="predicted"/>
<organism evidence="1 2">
    <name type="scientific">Rhodovulum sulfidophilum</name>
    <name type="common">Rhodobacter sulfidophilus</name>
    <dbReference type="NCBI Taxonomy" id="35806"/>
    <lineage>
        <taxon>Bacteria</taxon>
        <taxon>Pseudomonadati</taxon>
        <taxon>Pseudomonadota</taxon>
        <taxon>Alphaproteobacteria</taxon>
        <taxon>Rhodobacterales</taxon>
        <taxon>Paracoccaceae</taxon>
        <taxon>Rhodovulum</taxon>
    </lineage>
</organism>
<name>A0A0D6B613_RHOSU</name>
<gene>
    <name evidence="1" type="ORF">NHU_03362</name>
</gene>
<dbReference type="Pfam" id="PF04891">
    <property type="entry name" value="NifQ"/>
    <property type="match status" value="1"/>
</dbReference>
<dbReference type="EMBL" id="AP014800">
    <property type="protein sequence ID" value="BAQ70496.1"/>
    <property type="molecule type" value="Genomic_DNA"/>
</dbReference>
<dbReference type="eggNOG" id="ENOG50327FW">
    <property type="taxonomic scope" value="Bacteria"/>
</dbReference>